<sequence length="115" mass="13188">MSSSKSRVFRLRCLNDEIIEVNEAAAVLCETIKNMVEEGCEGDEISVPNVTAEILGKVMEWCKKHAKGKETKEELKSGTLSFLMLIKQFCTISSSPRTIYTTRNWWLKFLKRLQI</sequence>
<organism evidence="5 6">
    <name type="scientific">Prunus dulcis</name>
    <name type="common">Almond</name>
    <name type="synonym">Amygdalus dulcis</name>
    <dbReference type="NCBI Taxonomy" id="3755"/>
    <lineage>
        <taxon>Eukaryota</taxon>
        <taxon>Viridiplantae</taxon>
        <taxon>Streptophyta</taxon>
        <taxon>Embryophyta</taxon>
        <taxon>Tracheophyta</taxon>
        <taxon>Spermatophyta</taxon>
        <taxon>Magnoliopsida</taxon>
        <taxon>eudicotyledons</taxon>
        <taxon>Gunneridae</taxon>
        <taxon>Pentapetalae</taxon>
        <taxon>rosids</taxon>
        <taxon>fabids</taxon>
        <taxon>Rosales</taxon>
        <taxon>Rosaceae</taxon>
        <taxon>Amygdaloideae</taxon>
        <taxon>Amygdaleae</taxon>
        <taxon>Prunus</taxon>
    </lineage>
</organism>
<proteinExistence type="inferred from homology"/>
<dbReference type="Proteomes" id="UP001054821">
    <property type="component" value="Chromosome 4"/>
</dbReference>
<dbReference type="Gene3D" id="3.30.710.10">
    <property type="entry name" value="Potassium Channel Kv1.1, Chain A"/>
    <property type="match status" value="1"/>
</dbReference>
<evidence type="ECO:0000256" key="2">
    <source>
        <dbReference type="ARBA" id="ARBA00009993"/>
    </source>
</evidence>
<dbReference type="EMBL" id="JAJFAZ020000004">
    <property type="protein sequence ID" value="KAI5331805.1"/>
    <property type="molecule type" value="Genomic_DNA"/>
</dbReference>
<evidence type="ECO:0000313" key="5">
    <source>
        <dbReference type="EMBL" id="KAI5331805.1"/>
    </source>
</evidence>
<comment type="pathway">
    <text evidence="1">Protein modification; protein ubiquitination.</text>
</comment>
<gene>
    <name evidence="5" type="ORF">L3X38_021931</name>
</gene>
<evidence type="ECO:0000256" key="1">
    <source>
        <dbReference type="ARBA" id="ARBA00004906"/>
    </source>
</evidence>
<protein>
    <recommendedName>
        <fullName evidence="4">SKP1 component POZ domain-containing protein</fullName>
    </recommendedName>
</protein>
<dbReference type="GO" id="GO:0006511">
    <property type="term" value="P:ubiquitin-dependent protein catabolic process"/>
    <property type="evidence" value="ECO:0007669"/>
    <property type="project" value="InterPro"/>
</dbReference>
<keyword evidence="6" id="KW-1185">Reference proteome</keyword>
<comment type="similarity">
    <text evidence="2">Belongs to the SKP1 family.</text>
</comment>
<dbReference type="InterPro" id="IPR016897">
    <property type="entry name" value="SKP1"/>
</dbReference>
<dbReference type="GO" id="GO:0009867">
    <property type="term" value="P:jasmonic acid mediated signaling pathway"/>
    <property type="evidence" value="ECO:0007669"/>
    <property type="project" value="UniProtKB-ARBA"/>
</dbReference>
<feature type="domain" description="SKP1 component POZ" evidence="4">
    <location>
        <begin position="10"/>
        <end position="66"/>
    </location>
</feature>
<evidence type="ECO:0000256" key="3">
    <source>
        <dbReference type="ARBA" id="ARBA00022786"/>
    </source>
</evidence>
<dbReference type="InterPro" id="IPR016073">
    <property type="entry name" value="Skp1_comp_POZ"/>
</dbReference>
<dbReference type="SUPFAM" id="SSF54695">
    <property type="entry name" value="POZ domain"/>
    <property type="match status" value="1"/>
</dbReference>
<comment type="caution">
    <text evidence="5">The sequence shown here is derived from an EMBL/GenBank/DDBJ whole genome shotgun (WGS) entry which is preliminary data.</text>
</comment>
<evidence type="ECO:0000313" key="6">
    <source>
        <dbReference type="Proteomes" id="UP001054821"/>
    </source>
</evidence>
<name>A0AAD4VV02_PRUDU</name>
<dbReference type="AlphaFoldDB" id="A0AAD4VV02"/>
<reference evidence="5 6" key="1">
    <citation type="journal article" date="2022" name="G3 (Bethesda)">
        <title>Whole-genome sequence and methylome profiling of the almond [Prunus dulcis (Mill.) D.A. Webb] cultivar 'Nonpareil'.</title>
        <authorList>
            <person name="D'Amico-Willman K.M."/>
            <person name="Ouma W.Z."/>
            <person name="Meulia T."/>
            <person name="Sideli G.M."/>
            <person name="Gradziel T.M."/>
            <person name="Fresnedo-Ramirez J."/>
        </authorList>
    </citation>
    <scope>NUCLEOTIDE SEQUENCE [LARGE SCALE GENOMIC DNA]</scope>
    <source>
        <strain evidence="5">Clone GOH B32 T37-40</strain>
    </source>
</reference>
<keyword evidence="3" id="KW-0833">Ubl conjugation pathway</keyword>
<dbReference type="InterPro" id="IPR001232">
    <property type="entry name" value="SKP1-like"/>
</dbReference>
<accession>A0AAD4VV02</accession>
<dbReference type="PANTHER" id="PTHR11165">
    <property type="entry name" value="SKP1"/>
    <property type="match status" value="1"/>
</dbReference>
<evidence type="ECO:0000259" key="4">
    <source>
        <dbReference type="Pfam" id="PF03931"/>
    </source>
</evidence>
<dbReference type="InterPro" id="IPR011333">
    <property type="entry name" value="SKP1/BTB/POZ_sf"/>
</dbReference>
<dbReference type="SMART" id="SM00512">
    <property type="entry name" value="Skp1"/>
    <property type="match status" value="1"/>
</dbReference>
<dbReference type="Pfam" id="PF03931">
    <property type="entry name" value="Skp1_POZ"/>
    <property type="match status" value="1"/>
</dbReference>